<reference evidence="3 4" key="1">
    <citation type="journal article" date="2023" name="bioRxiv">
        <title>Genome report: Whole genome sequence and annotation of Penstemon davidsonii.</title>
        <authorList>
            <person name="Ostevik K.L."/>
            <person name="Alabady M."/>
            <person name="Zhang M."/>
            <person name="Rausher M.D."/>
        </authorList>
    </citation>
    <scope>NUCLEOTIDE SEQUENCE [LARGE SCALE GENOMIC DNA]</scope>
    <source>
        <strain evidence="3">DNT005</strain>
        <tissue evidence="3">Whole leaf</tissue>
    </source>
</reference>
<sequence length="122" mass="13628">MFLTIFLINFLFPASGLLSNEEIAQECVLTGVGLLAGSTILLLTVLWGTCVILGAQKFPNTNFQFSNDIVNQNNFERLLFSLWPVLSALDSTTTFTIYKTRAFGRRHTKTFAKSDDGETLNR</sequence>
<protein>
    <submittedName>
        <fullName evidence="3">Uncharacterized protein</fullName>
    </submittedName>
</protein>
<feature type="signal peptide" evidence="2">
    <location>
        <begin position="1"/>
        <end position="16"/>
    </location>
</feature>
<evidence type="ECO:0000313" key="3">
    <source>
        <dbReference type="EMBL" id="KAK4486670.1"/>
    </source>
</evidence>
<evidence type="ECO:0000256" key="2">
    <source>
        <dbReference type="SAM" id="SignalP"/>
    </source>
</evidence>
<evidence type="ECO:0000256" key="1">
    <source>
        <dbReference type="SAM" id="Phobius"/>
    </source>
</evidence>
<keyword evidence="1" id="KW-0472">Membrane</keyword>
<comment type="caution">
    <text evidence="3">The sequence shown here is derived from an EMBL/GenBank/DDBJ whole genome shotgun (WGS) entry which is preliminary data.</text>
</comment>
<feature type="chain" id="PRO_5047010102" evidence="2">
    <location>
        <begin position="17"/>
        <end position="122"/>
    </location>
</feature>
<gene>
    <name evidence="3" type="ORF">RD792_006728</name>
</gene>
<feature type="transmembrane region" description="Helical" evidence="1">
    <location>
        <begin position="34"/>
        <end position="55"/>
    </location>
</feature>
<accession>A0ABR0DCI4</accession>
<dbReference type="EMBL" id="JAYDYQ010002447">
    <property type="protein sequence ID" value="KAK4486670.1"/>
    <property type="molecule type" value="Genomic_DNA"/>
</dbReference>
<keyword evidence="1" id="KW-0812">Transmembrane</keyword>
<keyword evidence="2" id="KW-0732">Signal</keyword>
<keyword evidence="4" id="KW-1185">Reference proteome</keyword>
<proteinExistence type="predicted"/>
<organism evidence="3 4">
    <name type="scientific">Penstemon davidsonii</name>
    <dbReference type="NCBI Taxonomy" id="160366"/>
    <lineage>
        <taxon>Eukaryota</taxon>
        <taxon>Viridiplantae</taxon>
        <taxon>Streptophyta</taxon>
        <taxon>Embryophyta</taxon>
        <taxon>Tracheophyta</taxon>
        <taxon>Spermatophyta</taxon>
        <taxon>Magnoliopsida</taxon>
        <taxon>eudicotyledons</taxon>
        <taxon>Gunneridae</taxon>
        <taxon>Pentapetalae</taxon>
        <taxon>asterids</taxon>
        <taxon>lamiids</taxon>
        <taxon>Lamiales</taxon>
        <taxon>Plantaginaceae</taxon>
        <taxon>Cheloneae</taxon>
        <taxon>Penstemon</taxon>
    </lineage>
</organism>
<keyword evidence="1" id="KW-1133">Transmembrane helix</keyword>
<name>A0ABR0DCI4_9LAMI</name>
<evidence type="ECO:0000313" key="4">
    <source>
        <dbReference type="Proteomes" id="UP001291926"/>
    </source>
</evidence>
<dbReference type="Proteomes" id="UP001291926">
    <property type="component" value="Unassembled WGS sequence"/>
</dbReference>